<accession>A0ABZ0W212</accession>
<evidence type="ECO:0000313" key="1">
    <source>
        <dbReference type="EMBL" id="WQD37236.1"/>
    </source>
</evidence>
<organism evidence="1 2">
    <name type="scientific">Niabella yanshanensis</name>
    <dbReference type="NCBI Taxonomy" id="577386"/>
    <lineage>
        <taxon>Bacteria</taxon>
        <taxon>Pseudomonadati</taxon>
        <taxon>Bacteroidota</taxon>
        <taxon>Chitinophagia</taxon>
        <taxon>Chitinophagales</taxon>
        <taxon>Chitinophagaceae</taxon>
        <taxon>Niabella</taxon>
    </lineage>
</organism>
<keyword evidence="2" id="KW-1185">Reference proteome</keyword>
<dbReference type="RefSeq" id="WP_114792267.1">
    <property type="nucleotide sequence ID" value="NZ_CP139960.1"/>
</dbReference>
<reference evidence="1 2" key="1">
    <citation type="submission" date="2023-12" db="EMBL/GenBank/DDBJ databases">
        <title>Genome sequencing and assembly of bacterial species from a model synthetic community.</title>
        <authorList>
            <person name="Hogle S.L."/>
        </authorList>
    </citation>
    <scope>NUCLEOTIDE SEQUENCE [LARGE SCALE GENOMIC DNA]</scope>
    <source>
        <strain evidence="1 2">HAMBI_3031</strain>
    </source>
</reference>
<sequence length="254" mass="28642">MKTGLVTLLFLWGCDQVSVRSAPYDEPATQGLKVDAFRNVGAIRAPAGFTRLPCKEGSFGHWLRTVALKPDNRVYLYDGRLKSNQQVQYAVIDVSVGNRDLQQCADAIMRLRAEFLFEQKRFSDIVFIDNLSKRYTWTGGSNKTSFQKYLDRVFGMCGTASLEKQLNPASMKNIEPGDVLIKGGFPGHAMIVVDVAVNAKGERRFMLAQSYMPAQDIHIVKNPNANNSPWYKADELQPVTTPEWTFVPSQLRKW</sequence>
<protein>
    <submittedName>
        <fullName evidence="1">DUF4846 domain-containing protein</fullName>
    </submittedName>
</protein>
<name>A0ABZ0W212_9BACT</name>
<gene>
    <name evidence="1" type="ORF">U0035_16325</name>
</gene>
<proteinExistence type="predicted"/>
<dbReference type="EMBL" id="CP139960">
    <property type="protein sequence ID" value="WQD37236.1"/>
    <property type="molecule type" value="Genomic_DNA"/>
</dbReference>
<evidence type="ECO:0000313" key="2">
    <source>
        <dbReference type="Proteomes" id="UP001325680"/>
    </source>
</evidence>
<dbReference type="InterPro" id="IPR032315">
    <property type="entry name" value="DUF4846"/>
</dbReference>
<dbReference type="Proteomes" id="UP001325680">
    <property type="component" value="Chromosome"/>
</dbReference>
<dbReference type="Pfam" id="PF16138">
    <property type="entry name" value="DUF4846"/>
    <property type="match status" value="2"/>
</dbReference>